<feature type="binding site" evidence="5">
    <location>
        <begin position="71"/>
        <end position="72"/>
    </location>
    <ligand>
        <name>substrate</name>
    </ligand>
</feature>
<dbReference type="Proteomes" id="UP000655420">
    <property type="component" value="Unassembled WGS sequence"/>
</dbReference>
<evidence type="ECO:0000256" key="4">
    <source>
        <dbReference type="ARBA" id="ARBA00023316"/>
    </source>
</evidence>
<reference evidence="6" key="1">
    <citation type="submission" date="2020-12" db="EMBL/GenBank/DDBJ databases">
        <title>Bacterial taxonomy.</title>
        <authorList>
            <person name="Pan X."/>
        </authorList>
    </citation>
    <scope>NUCLEOTIDE SEQUENCE</scope>
    <source>
        <strain evidence="6">M0105</strain>
    </source>
</reference>
<dbReference type="RefSeq" id="WP_200608740.1">
    <property type="nucleotide sequence ID" value="NZ_JAEHHL010000002.1"/>
</dbReference>
<gene>
    <name evidence="5" type="primary">murI</name>
    <name evidence="6" type="ORF">H0I76_07215</name>
</gene>
<comment type="function">
    <text evidence="5">Provides the (R)-glutamate required for cell wall biosynthesis.</text>
</comment>
<comment type="pathway">
    <text evidence="5">Cell wall biogenesis; peptidoglycan biosynthesis.</text>
</comment>
<dbReference type="AlphaFoldDB" id="A0A8J7M6Z3"/>
<dbReference type="GO" id="GO:0008881">
    <property type="term" value="F:glutamate racemase activity"/>
    <property type="evidence" value="ECO:0007669"/>
    <property type="project" value="UniProtKB-UniRule"/>
</dbReference>
<dbReference type="EC" id="5.1.1.3" evidence="5"/>
<dbReference type="InterPro" id="IPR001920">
    <property type="entry name" value="Asp/Glu_race"/>
</dbReference>
<comment type="caution">
    <text evidence="6">The sequence shown here is derived from an EMBL/GenBank/DDBJ whole genome shotgun (WGS) entry which is preliminary data.</text>
</comment>
<evidence type="ECO:0000313" key="6">
    <source>
        <dbReference type="EMBL" id="MBK0398973.1"/>
    </source>
</evidence>
<keyword evidence="2 5" id="KW-0573">Peptidoglycan synthesis</keyword>
<dbReference type="PROSITE" id="PS00923">
    <property type="entry name" value="ASP_GLU_RACEMASE_1"/>
    <property type="match status" value="1"/>
</dbReference>
<dbReference type="PANTHER" id="PTHR21198:SF2">
    <property type="entry name" value="GLUTAMATE RACEMASE"/>
    <property type="match status" value="1"/>
</dbReference>
<name>A0A8J7M6Z3_9RHOB</name>
<evidence type="ECO:0000256" key="2">
    <source>
        <dbReference type="ARBA" id="ARBA00022984"/>
    </source>
</evidence>
<keyword evidence="3 5" id="KW-0413">Isomerase</keyword>
<evidence type="ECO:0000256" key="1">
    <source>
        <dbReference type="ARBA" id="ARBA00022960"/>
    </source>
</evidence>
<comment type="similarity">
    <text evidence="5">Belongs to the aspartate/glutamate racemases family.</text>
</comment>
<evidence type="ECO:0000256" key="3">
    <source>
        <dbReference type="ARBA" id="ARBA00023235"/>
    </source>
</evidence>
<evidence type="ECO:0000313" key="7">
    <source>
        <dbReference type="Proteomes" id="UP000655420"/>
    </source>
</evidence>
<feature type="active site" description="Proton donor/acceptor" evidence="5">
    <location>
        <position position="196"/>
    </location>
</feature>
<keyword evidence="7" id="KW-1185">Reference proteome</keyword>
<dbReference type="EMBL" id="JAEHHL010000002">
    <property type="protein sequence ID" value="MBK0398973.1"/>
    <property type="molecule type" value="Genomic_DNA"/>
</dbReference>
<organism evidence="6 7">
    <name type="scientific">Thermohalobaculum xanthum</name>
    <dbReference type="NCBI Taxonomy" id="2753746"/>
    <lineage>
        <taxon>Bacteria</taxon>
        <taxon>Pseudomonadati</taxon>
        <taxon>Pseudomonadota</taxon>
        <taxon>Alphaproteobacteria</taxon>
        <taxon>Rhodobacterales</taxon>
        <taxon>Paracoccaceae</taxon>
        <taxon>Thermohalobaculum</taxon>
    </lineage>
</organism>
<dbReference type="PANTHER" id="PTHR21198">
    <property type="entry name" value="GLUTAMATE RACEMASE"/>
    <property type="match status" value="1"/>
</dbReference>
<sequence>MPIGVFDSGLGGLTVLKALRDRLPGEHFVYLGDNANAPYGMRPDHEILALTRAGVERLFAEGCELVILACNTASAVALRPLQERWLPVAAPERRVLGVFVPMIEAVTGRPWGYRGAPLPARVSSVGFFGTPATVRSGAFTRELRLRATGLDVREIACPGLVEAIETGDLGSASMIVSDRAGALLESGAPAAAVLGCTHYPLVGDLFRAALPGTTDILSQPRLVAESLADYLRRHPHFAAGCEGGVSAMTSGDPARVSLAARRFDQAAPEFRSA</sequence>
<dbReference type="HAMAP" id="MF_00258">
    <property type="entry name" value="Glu_racemase"/>
    <property type="match status" value="1"/>
</dbReference>
<feature type="binding site" evidence="5">
    <location>
        <begin position="197"/>
        <end position="198"/>
    </location>
    <ligand>
        <name>substrate</name>
    </ligand>
</feature>
<proteinExistence type="inferred from homology"/>
<keyword evidence="1 5" id="KW-0133">Cell shape</keyword>
<dbReference type="UniPathway" id="UPA00219"/>
<dbReference type="GO" id="GO:0008360">
    <property type="term" value="P:regulation of cell shape"/>
    <property type="evidence" value="ECO:0007669"/>
    <property type="project" value="UniProtKB-KW"/>
</dbReference>
<feature type="binding site" evidence="5">
    <location>
        <begin position="39"/>
        <end position="40"/>
    </location>
    <ligand>
        <name>substrate</name>
    </ligand>
</feature>
<dbReference type="GO" id="GO:0071555">
    <property type="term" value="P:cell wall organization"/>
    <property type="evidence" value="ECO:0007669"/>
    <property type="project" value="UniProtKB-KW"/>
</dbReference>
<evidence type="ECO:0000256" key="5">
    <source>
        <dbReference type="HAMAP-Rule" id="MF_00258"/>
    </source>
</evidence>
<dbReference type="InterPro" id="IPR004391">
    <property type="entry name" value="Glu_race"/>
</dbReference>
<dbReference type="Gene3D" id="3.40.50.1860">
    <property type="match status" value="2"/>
</dbReference>
<feature type="binding site" evidence="5">
    <location>
        <begin position="7"/>
        <end position="8"/>
    </location>
    <ligand>
        <name>substrate</name>
    </ligand>
</feature>
<comment type="catalytic activity">
    <reaction evidence="5">
        <text>L-glutamate = D-glutamate</text>
        <dbReference type="Rhea" id="RHEA:12813"/>
        <dbReference type="ChEBI" id="CHEBI:29985"/>
        <dbReference type="ChEBI" id="CHEBI:29986"/>
        <dbReference type="EC" id="5.1.1.3"/>
    </reaction>
</comment>
<keyword evidence="4 5" id="KW-0961">Cell wall biogenesis/degradation</keyword>
<accession>A0A8J7M6Z3</accession>
<dbReference type="SUPFAM" id="SSF53681">
    <property type="entry name" value="Aspartate/glutamate racemase"/>
    <property type="match status" value="2"/>
</dbReference>
<dbReference type="GO" id="GO:0009252">
    <property type="term" value="P:peptidoglycan biosynthetic process"/>
    <property type="evidence" value="ECO:0007669"/>
    <property type="project" value="UniProtKB-UniRule"/>
</dbReference>
<feature type="active site" description="Proton donor/acceptor" evidence="5">
    <location>
        <position position="70"/>
    </location>
</feature>
<dbReference type="InterPro" id="IPR018187">
    <property type="entry name" value="Asp/Glu_racemase_AS_1"/>
</dbReference>
<protein>
    <recommendedName>
        <fullName evidence="5">Glutamate racemase</fullName>
        <ecNumber evidence="5">5.1.1.3</ecNumber>
    </recommendedName>
</protein>